<dbReference type="EMBL" id="AP019304">
    <property type="protein sequence ID" value="BBH08986.1"/>
    <property type="molecule type" value="Genomic_DNA"/>
</dbReference>
<name>A0A4Y1RYU7_PRUDU</name>
<organism evidence="1">
    <name type="scientific">Prunus dulcis</name>
    <name type="common">Almond</name>
    <name type="synonym">Amygdalus dulcis</name>
    <dbReference type="NCBI Taxonomy" id="3755"/>
    <lineage>
        <taxon>Eukaryota</taxon>
        <taxon>Viridiplantae</taxon>
        <taxon>Streptophyta</taxon>
        <taxon>Embryophyta</taxon>
        <taxon>Tracheophyta</taxon>
        <taxon>Spermatophyta</taxon>
        <taxon>Magnoliopsida</taxon>
        <taxon>eudicotyledons</taxon>
        <taxon>Gunneridae</taxon>
        <taxon>Pentapetalae</taxon>
        <taxon>rosids</taxon>
        <taxon>fabids</taxon>
        <taxon>Rosales</taxon>
        <taxon>Rosaceae</taxon>
        <taxon>Amygdaloideae</taxon>
        <taxon>Amygdaleae</taxon>
        <taxon>Prunus</taxon>
    </lineage>
</organism>
<gene>
    <name evidence="1" type="ORF">Prudu_021362</name>
</gene>
<accession>A0A4Y1RYU7</accession>
<dbReference type="AlphaFoldDB" id="A0A4Y1RYU7"/>
<evidence type="ECO:0000313" key="1">
    <source>
        <dbReference type="EMBL" id="BBH08986.1"/>
    </source>
</evidence>
<protein>
    <submittedName>
        <fullName evidence="1">F-box family protein</fullName>
    </submittedName>
</protein>
<sequence>MEWWVWIFHLYYGDWVSSEKYDDSGCYIYLNVQDMDDIQEVCKSWRSMIMNKTFIRGYLSPINNLNDSHLFLIHRVAGREGCIMLHRAIVHDAFEEYSKVEFPIVPKQELHNPHLHVVGTCDGLICFADDIYCYGYNNKILSKALCFRKTGERCHGMKELKQLPLPRRTKLLVLLSWIRRWHKGVD</sequence>
<reference evidence="1" key="1">
    <citation type="journal article" date="2019" name="Science">
        <title>Mutation of a bHLH transcription factor allowed almond domestication.</title>
        <authorList>
            <person name="Sanchez-Perez R."/>
            <person name="Pavan S."/>
            <person name="Mazzeo R."/>
            <person name="Moldovan C."/>
            <person name="Aiese Cigliano R."/>
            <person name="Del Cueto J."/>
            <person name="Ricciardi F."/>
            <person name="Lotti C."/>
            <person name="Ricciardi L."/>
            <person name="Dicenta F."/>
            <person name="Lopez-Marques R.L."/>
            <person name="Lindberg Moller B."/>
        </authorList>
    </citation>
    <scope>NUCLEOTIDE SEQUENCE</scope>
</reference>
<proteinExistence type="predicted"/>